<organism evidence="11">
    <name type="scientific">freshwater metagenome</name>
    <dbReference type="NCBI Taxonomy" id="449393"/>
    <lineage>
        <taxon>unclassified sequences</taxon>
        <taxon>metagenomes</taxon>
        <taxon>ecological metagenomes</taxon>
    </lineage>
</organism>
<evidence type="ECO:0000256" key="1">
    <source>
        <dbReference type="ARBA" id="ARBA00004826"/>
    </source>
</evidence>
<evidence type="ECO:0000259" key="10">
    <source>
        <dbReference type="PROSITE" id="PS51462"/>
    </source>
</evidence>
<proteinExistence type="inferred from homology"/>
<feature type="domain" description="Nudix hydrolase" evidence="10">
    <location>
        <begin position="31"/>
        <end position="166"/>
    </location>
</feature>
<dbReference type="GO" id="GO:0004452">
    <property type="term" value="F:isopentenyl-diphosphate delta-isomerase activity"/>
    <property type="evidence" value="ECO:0007669"/>
    <property type="project" value="UniProtKB-EC"/>
</dbReference>
<dbReference type="EC" id="5.3.3.2" evidence="3"/>
<evidence type="ECO:0000256" key="3">
    <source>
        <dbReference type="ARBA" id="ARBA00012057"/>
    </source>
</evidence>
<evidence type="ECO:0000313" key="11">
    <source>
        <dbReference type="EMBL" id="CAB4664528.1"/>
    </source>
</evidence>
<gene>
    <name evidence="11" type="ORF">UFOPK2310_00273</name>
</gene>
<reference evidence="11" key="1">
    <citation type="submission" date="2020-05" db="EMBL/GenBank/DDBJ databases">
        <authorList>
            <person name="Chiriac C."/>
            <person name="Salcher M."/>
            <person name="Ghai R."/>
            <person name="Kavagutti S V."/>
        </authorList>
    </citation>
    <scope>NUCLEOTIDE SEQUENCE</scope>
</reference>
<evidence type="ECO:0000256" key="7">
    <source>
        <dbReference type="ARBA" id="ARBA00023211"/>
    </source>
</evidence>
<evidence type="ECO:0000256" key="8">
    <source>
        <dbReference type="ARBA" id="ARBA00023229"/>
    </source>
</evidence>
<sequence>MADTELVVLLYPDGTVAGSLDKSLVHHSETPLHLAFSCYVFDTDNRLLMSQRALSKLTFPGLWTNSVCGHPLPGETVEAAAARRCKDELGLVLTDLRLILPTFAYRAEMNGLVENEMCPVLMAIVAPGALTTPDPAEVEATNWVPWAEVVRDTQSGTLALSPWCLTQIDLLDQLGPEPAGWPTGAVELLPAALRTDGDIHT</sequence>
<dbReference type="GO" id="GO:0050992">
    <property type="term" value="P:dimethylallyl diphosphate biosynthetic process"/>
    <property type="evidence" value="ECO:0007669"/>
    <property type="project" value="UniProtKB-UniPathway"/>
</dbReference>
<protein>
    <recommendedName>
        <fullName evidence="3">isopentenyl-diphosphate Delta-isomerase</fullName>
        <ecNumber evidence="3">5.3.3.2</ecNumber>
    </recommendedName>
</protein>
<dbReference type="GO" id="GO:0046872">
    <property type="term" value="F:metal ion binding"/>
    <property type="evidence" value="ECO:0007669"/>
    <property type="project" value="UniProtKB-KW"/>
</dbReference>
<keyword evidence="4" id="KW-0963">Cytoplasm</keyword>
<accession>A0A6J6LU33</accession>
<dbReference type="PANTHER" id="PTHR10885">
    <property type="entry name" value="ISOPENTENYL-DIPHOSPHATE DELTA-ISOMERASE"/>
    <property type="match status" value="1"/>
</dbReference>
<comment type="pathway">
    <text evidence="1">Isoprenoid biosynthesis; dimethylallyl diphosphate biosynthesis; dimethylallyl diphosphate from isopentenyl diphosphate: step 1/1.</text>
</comment>
<dbReference type="Pfam" id="PF00293">
    <property type="entry name" value="NUDIX"/>
    <property type="match status" value="1"/>
</dbReference>
<dbReference type="CDD" id="cd02885">
    <property type="entry name" value="NUDIX_IPP_Isomerase"/>
    <property type="match status" value="1"/>
</dbReference>
<keyword evidence="8" id="KW-0414">Isoprene biosynthesis</keyword>
<dbReference type="Gene3D" id="3.90.79.10">
    <property type="entry name" value="Nucleoside Triphosphate Pyrophosphohydrolase"/>
    <property type="match status" value="1"/>
</dbReference>
<keyword evidence="6" id="KW-0460">Magnesium</keyword>
<dbReference type="UniPathway" id="UPA00059">
    <property type="reaction ID" value="UER00104"/>
</dbReference>
<dbReference type="EMBL" id="CAEZWW010000019">
    <property type="protein sequence ID" value="CAB4664528.1"/>
    <property type="molecule type" value="Genomic_DNA"/>
</dbReference>
<evidence type="ECO:0000256" key="5">
    <source>
        <dbReference type="ARBA" id="ARBA00022723"/>
    </source>
</evidence>
<keyword evidence="7" id="KW-0464">Manganese</keyword>
<keyword evidence="5" id="KW-0479">Metal-binding</keyword>
<dbReference type="SUPFAM" id="SSF55811">
    <property type="entry name" value="Nudix"/>
    <property type="match status" value="1"/>
</dbReference>
<dbReference type="PIRSF" id="PIRSF018427">
    <property type="entry name" value="Isopntndiph_ism"/>
    <property type="match status" value="1"/>
</dbReference>
<evidence type="ECO:0000256" key="2">
    <source>
        <dbReference type="ARBA" id="ARBA00007579"/>
    </source>
</evidence>
<dbReference type="AlphaFoldDB" id="A0A6J6LU33"/>
<dbReference type="HAMAP" id="MF_00202">
    <property type="entry name" value="Idi"/>
    <property type="match status" value="1"/>
</dbReference>
<evidence type="ECO:0000256" key="6">
    <source>
        <dbReference type="ARBA" id="ARBA00022842"/>
    </source>
</evidence>
<dbReference type="InterPro" id="IPR000086">
    <property type="entry name" value="NUDIX_hydrolase_dom"/>
</dbReference>
<dbReference type="NCBIfam" id="NF002995">
    <property type="entry name" value="PRK03759.1"/>
    <property type="match status" value="1"/>
</dbReference>
<dbReference type="PROSITE" id="PS51462">
    <property type="entry name" value="NUDIX"/>
    <property type="match status" value="1"/>
</dbReference>
<dbReference type="InterPro" id="IPR015797">
    <property type="entry name" value="NUDIX_hydrolase-like_dom_sf"/>
</dbReference>
<dbReference type="InterPro" id="IPR056375">
    <property type="entry name" value="Idi_bact"/>
</dbReference>
<evidence type="ECO:0000256" key="9">
    <source>
        <dbReference type="ARBA" id="ARBA00023235"/>
    </source>
</evidence>
<dbReference type="PANTHER" id="PTHR10885:SF0">
    <property type="entry name" value="ISOPENTENYL-DIPHOSPHATE DELTA-ISOMERASE"/>
    <property type="match status" value="1"/>
</dbReference>
<dbReference type="GO" id="GO:0008299">
    <property type="term" value="P:isoprenoid biosynthetic process"/>
    <property type="evidence" value="ECO:0007669"/>
    <property type="project" value="UniProtKB-KW"/>
</dbReference>
<dbReference type="InterPro" id="IPR011876">
    <property type="entry name" value="IsopentenylPP_isomerase_typ1"/>
</dbReference>
<name>A0A6J6LU33_9ZZZZ</name>
<evidence type="ECO:0000256" key="4">
    <source>
        <dbReference type="ARBA" id="ARBA00022490"/>
    </source>
</evidence>
<dbReference type="NCBIfam" id="TIGR02150">
    <property type="entry name" value="IPP_isom_1"/>
    <property type="match status" value="1"/>
</dbReference>
<comment type="similarity">
    <text evidence="2">Belongs to the IPP isomerase type 1 family.</text>
</comment>
<keyword evidence="9" id="KW-0413">Isomerase</keyword>